<dbReference type="GO" id="GO:0005737">
    <property type="term" value="C:cytoplasm"/>
    <property type="evidence" value="ECO:0007669"/>
    <property type="project" value="UniProtKB-SubCell"/>
</dbReference>
<dbReference type="PROSITE" id="PS51166">
    <property type="entry name" value="CBM20"/>
    <property type="match status" value="2"/>
</dbReference>
<dbReference type="EMBL" id="PUBV01000002">
    <property type="protein sequence ID" value="PWB09417.1"/>
    <property type="molecule type" value="Genomic_DNA"/>
</dbReference>
<dbReference type="PANTHER" id="PTHR32518:SF3">
    <property type="entry name" value="4-ALPHA-GLUCANOTRANSFERASE"/>
    <property type="match status" value="1"/>
</dbReference>
<dbReference type="Proteomes" id="UP000244925">
    <property type="component" value="Unassembled WGS sequence"/>
</dbReference>
<keyword evidence="7" id="KW-0328">Glycosyltransferase</keyword>
<comment type="similarity">
    <text evidence="3">Belongs to the disproportionating enzyme family.</text>
</comment>
<sequence>MKVRFHIHYHTRWGEQIAVSGNCPALGNGSPGAALIMTHTGDGHWTAEAEIEAPASLSYSYLLMCDGVSLPVRTEWGLPRTIALQGGPLSVEDRWHDRPADAPFYSSLLRDVVNRRPTHPRNDMAGNLTLTIEAPTIDPSRRLAISGNLPQLGRWNPESALPLDDSSFPLWRATLDLTAEQARSAEFKIISIGRDASVAWPAGDNLRLPDAPDSDSFSRIVELSPYTDPMPLWKASGTAVPVFSLRSPDDYGIGDFYDLMPLADWAAATGQSIIQILPVNDTTKAYDAGDAYPYNAISTFALNPVYLRPEAMGSLNDAEATAEMRRRAATLNALPAADYAGALRLKLDYARRLYEMEGEATRATAEYRDFVSRNSTWLLPYAAYCTLRDLHHTPDYRQWGEYARFHPTLIKRLAKQHEREIGLHYFVQYHLDRQLRHVRDYCHLKGICLKGDIPIGISPTSVDAWQWPQLFNLDTSAGAPPDPFARLGQNWGFPTYNWQAMARDGFAWWRARFGKMADYFDAYRIDHILGFFRIWQIPSQQTHGLLGTFSPALPLTPAEMRDSYNFGFDEHLHATPWITDSVLSDTFGAYTGDIREQYLMPDPQAQGHYLLRQGFQTQRDMLCHFHALPCEERPDAAMRERLLGLIDDVLFLPDSERPEAYHPRIDGSHTAAYRALSEEQRRAYDALYHDFYYVRNDDFWRRQALWKLPPLIDATPMLTCAEDLGMIPACVPDVLHRLRILSLKVQRMPDAVDREFADTASYPYTSVATTSTHDMPPLRLWWQQDRQRAQRYWTGVLRESGEAPGILQPDTARRIVDMHLQSPSMLVILPLQDWLATADDTALHREDPAAEQINDPADPHNPWNYRMHITLQQLNEATGLNAWMRSRKR</sequence>
<dbReference type="AlphaFoldDB" id="A0A2V1J394"/>
<dbReference type="Pfam" id="PF00686">
    <property type="entry name" value="CBM_20"/>
    <property type="match status" value="2"/>
</dbReference>
<evidence type="ECO:0000256" key="7">
    <source>
        <dbReference type="ARBA" id="ARBA00022676"/>
    </source>
</evidence>
<keyword evidence="6" id="KW-0963">Cytoplasm</keyword>
<evidence type="ECO:0000256" key="4">
    <source>
        <dbReference type="ARBA" id="ARBA00012560"/>
    </source>
</evidence>
<keyword evidence="8 13" id="KW-0808">Transferase</keyword>
<dbReference type="InterPro" id="IPR013783">
    <property type="entry name" value="Ig-like_fold"/>
</dbReference>
<reference evidence="14" key="1">
    <citation type="submission" date="2018-02" db="EMBL/GenBank/DDBJ databases">
        <authorList>
            <person name="Clavel T."/>
            <person name="Strowig T."/>
        </authorList>
    </citation>
    <scope>NUCLEOTIDE SEQUENCE [LARGE SCALE GENOMIC DNA]</scope>
    <source>
        <strain evidence="14">DSM 100764</strain>
    </source>
</reference>
<evidence type="ECO:0000313" key="14">
    <source>
        <dbReference type="Proteomes" id="UP000244925"/>
    </source>
</evidence>
<organism evidence="13 14">
    <name type="scientific">Paramuribaculum intestinale</name>
    <dbReference type="NCBI Taxonomy" id="2094151"/>
    <lineage>
        <taxon>Bacteria</taxon>
        <taxon>Pseudomonadati</taxon>
        <taxon>Bacteroidota</taxon>
        <taxon>Bacteroidia</taxon>
        <taxon>Bacteroidales</taxon>
        <taxon>Muribaculaceae</taxon>
        <taxon>Paramuribaculum</taxon>
    </lineage>
</organism>
<protein>
    <recommendedName>
        <fullName evidence="5">4-alpha-glucanotransferase</fullName>
        <ecNumber evidence="4">2.4.1.25</ecNumber>
    </recommendedName>
    <alternativeName>
        <fullName evidence="10">Amylomaltase</fullName>
    </alternativeName>
    <alternativeName>
        <fullName evidence="11">Disproportionating enzyme</fullName>
    </alternativeName>
</protein>
<feature type="domain" description="CBM20" evidence="12">
    <location>
        <begin position="1"/>
        <end position="97"/>
    </location>
</feature>
<dbReference type="GO" id="GO:2001070">
    <property type="term" value="F:starch binding"/>
    <property type="evidence" value="ECO:0007669"/>
    <property type="project" value="InterPro"/>
</dbReference>
<dbReference type="InterPro" id="IPR003385">
    <property type="entry name" value="Glyco_hydro_77"/>
</dbReference>
<keyword evidence="14" id="KW-1185">Reference proteome</keyword>
<dbReference type="CDD" id="cd05467">
    <property type="entry name" value="CBM20"/>
    <property type="match status" value="1"/>
</dbReference>
<dbReference type="Gene3D" id="3.20.20.80">
    <property type="entry name" value="Glycosidases"/>
    <property type="match status" value="2"/>
</dbReference>
<dbReference type="PANTHER" id="PTHR32518">
    <property type="match status" value="1"/>
</dbReference>
<keyword evidence="9" id="KW-0119">Carbohydrate metabolism</keyword>
<proteinExistence type="inferred from homology"/>
<accession>A0A2V1J394</accession>
<dbReference type="InterPro" id="IPR002044">
    <property type="entry name" value="CBM20"/>
</dbReference>
<dbReference type="GO" id="GO:0005975">
    <property type="term" value="P:carbohydrate metabolic process"/>
    <property type="evidence" value="ECO:0007669"/>
    <property type="project" value="InterPro"/>
</dbReference>
<dbReference type="SUPFAM" id="SSF51445">
    <property type="entry name" value="(Trans)glycosidases"/>
    <property type="match status" value="1"/>
</dbReference>
<comment type="catalytic activity">
    <reaction evidence="1">
        <text>Transfers a segment of a (1-&gt;4)-alpha-D-glucan to a new position in an acceptor, which may be glucose or a (1-&gt;4)-alpha-D-glucan.</text>
        <dbReference type="EC" id="2.4.1.25"/>
    </reaction>
</comment>
<evidence type="ECO:0000256" key="1">
    <source>
        <dbReference type="ARBA" id="ARBA00000439"/>
    </source>
</evidence>
<evidence type="ECO:0000256" key="5">
    <source>
        <dbReference type="ARBA" id="ARBA00020295"/>
    </source>
</evidence>
<gene>
    <name evidence="13" type="ORF">C5O25_01925</name>
</gene>
<dbReference type="EC" id="2.4.1.25" evidence="4"/>
<dbReference type="SUPFAM" id="SSF49452">
    <property type="entry name" value="Starch-binding domain-like"/>
    <property type="match status" value="2"/>
</dbReference>
<feature type="domain" description="CBM20" evidence="12">
    <location>
        <begin position="120"/>
        <end position="235"/>
    </location>
</feature>
<comment type="subcellular location">
    <subcellularLocation>
        <location evidence="2">Cytoplasm</location>
    </subcellularLocation>
</comment>
<evidence type="ECO:0000256" key="10">
    <source>
        <dbReference type="ARBA" id="ARBA00031423"/>
    </source>
</evidence>
<dbReference type="RefSeq" id="WP_107035038.1">
    <property type="nucleotide sequence ID" value="NZ_CAONGC010000009.1"/>
</dbReference>
<evidence type="ECO:0000256" key="2">
    <source>
        <dbReference type="ARBA" id="ARBA00004496"/>
    </source>
</evidence>
<evidence type="ECO:0000256" key="11">
    <source>
        <dbReference type="ARBA" id="ARBA00031501"/>
    </source>
</evidence>
<dbReference type="InterPro" id="IPR013784">
    <property type="entry name" value="Carb-bd-like_fold"/>
</dbReference>
<name>A0A2V1J394_9BACT</name>
<evidence type="ECO:0000313" key="13">
    <source>
        <dbReference type="EMBL" id="PWB09417.1"/>
    </source>
</evidence>
<evidence type="ECO:0000256" key="6">
    <source>
        <dbReference type="ARBA" id="ARBA00022490"/>
    </source>
</evidence>
<dbReference type="GO" id="GO:0004134">
    <property type="term" value="F:4-alpha-glucanotransferase activity"/>
    <property type="evidence" value="ECO:0007669"/>
    <property type="project" value="UniProtKB-EC"/>
</dbReference>
<evidence type="ECO:0000259" key="12">
    <source>
        <dbReference type="PROSITE" id="PS51166"/>
    </source>
</evidence>
<evidence type="ECO:0000256" key="8">
    <source>
        <dbReference type="ARBA" id="ARBA00022679"/>
    </source>
</evidence>
<dbReference type="GeneID" id="93425272"/>
<evidence type="ECO:0000256" key="3">
    <source>
        <dbReference type="ARBA" id="ARBA00005684"/>
    </source>
</evidence>
<evidence type="ECO:0000256" key="9">
    <source>
        <dbReference type="ARBA" id="ARBA00023277"/>
    </source>
</evidence>
<comment type="caution">
    <text evidence="13">The sequence shown here is derived from an EMBL/GenBank/DDBJ whole genome shotgun (WGS) entry which is preliminary data.</text>
</comment>
<dbReference type="SMART" id="SM01065">
    <property type="entry name" value="CBM_2"/>
    <property type="match status" value="2"/>
</dbReference>
<dbReference type="InterPro" id="IPR017853">
    <property type="entry name" value="GH"/>
</dbReference>
<dbReference type="Pfam" id="PF02446">
    <property type="entry name" value="Glyco_hydro_77"/>
    <property type="match status" value="1"/>
</dbReference>
<dbReference type="Gene3D" id="2.60.40.10">
    <property type="entry name" value="Immunoglobulins"/>
    <property type="match status" value="2"/>
</dbReference>